<organism evidence="1 2">
    <name type="scientific">Drosophila yakuba</name>
    <name type="common">Fruit fly</name>
    <dbReference type="NCBI Taxonomy" id="7245"/>
    <lineage>
        <taxon>Eukaryota</taxon>
        <taxon>Metazoa</taxon>
        <taxon>Ecdysozoa</taxon>
        <taxon>Arthropoda</taxon>
        <taxon>Hexapoda</taxon>
        <taxon>Insecta</taxon>
        <taxon>Pterygota</taxon>
        <taxon>Neoptera</taxon>
        <taxon>Endopterygota</taxon>
        <taxon>Diptera</taxon>
        <taxon>Brachycera</taxon>
        <taxon>Muscomorpha</taxon>
        <taxon>Ephydroidea</taxon>
        <taxon>Drosophilidae</taxon>
        <taxon>Drosophila</taxon>
        <taxon>Sophophora</taxon>
    </lineage>
</organism>
<evidence type="ECO:0000313" key="2">
    <source>
        <dbReference type="Proteomes" id="UP000002282"/>
    </source>
</evidence>
<dbReference type="PANTHER" id="PTHR12029">
    <property type="entry name" value="RNA METHYLTRANSFERASE"/>
    <property type="match status" value="1"/>
</dbReference>
<dbReference type="eggNOG" id="KOG0839">
    <property type="taxonomic scope" value="Eukaryota"/>
</dbReference>
<accession>B4PLJ4</accession>
<dbReference type="Proteomes" id="UP000002282">
    <property type="component" value="Chromosome 3R"/>
</dbReference>
<dbReference type="EMBL" id="CM000160">
    <property type="protein sequence ID" value="EDW97943.2"/>
    <property type="molecule type" value="Genomic_DNA"/>
</dbReference>
<name>B4PLJ4_DROYA</name>
<evidence type="ECO:0000313" key="1">
    <source>
        <dbReference type="EMBL" id="EDW97943.2"/>
    </source>
</evidence>
<dbReference type="AlphaFoldDB" id="B4PLJ4"/>
<proteinExistence type="predicted"/>
<dbReference type="OrthoDB" id="7871704at2759"/>
<protein>
    <submittedName>
        <fullName evidence="1">Uncharacterized protein</fullName>
    </submittedName>
</protein>
<sequence>MDEFLLDLVEVLEENEKDLKRLLLGISKLLQDNGNESTLFGAQLIMILSSSNSDSAEKIRPQSRLVDGKMLVNHLLVIANDILYGEREKCLEKLFDGTQKLLESNEPQRMRVAYFLIAKMQLLCETSGGIGQSLLNVLQCNGEQLSAFVKIAASVEEQEAELVVSSLRTHLPLLGLSSDIGGHWLCFLRILCLRLLKEKRIPVLRHTILYFYERLSVTQVCHLDLLQDFLLAFNNNQLFDYECEDVLEMGKSNFFIGANGKSLLEAILTVPWKDLPLLMCLNRLSWFVFPIAPLGLIQKLGSRVQVINNYDIRQLAISKFFFLFRITIESLSVSDYINLIAATMNKYDEFPGFSQLKEKIEASSNFEDHIDSFNKHSYELLVNNYYEKSELFPIFIKKLEKIPKHKHGWWRLILFQKEVNDEVMDFYRTVYNVDTSMLLTDKSLDKIQQHLIDRLGCQTSEEKAFLRSRCMDLFVLINLKSWSQFNDLNLKPLDVLNQNVLNRNTFGHLVNILGDHSEKLVDESILRDLVSHVRTSFEINEIFKYAESHLTLEEREKFVTDVLHDDVALRYSHYFWNTLTLSISFLKKMILHGEPLTGDARIEAAYVTRTCSSSYVRNSFFIECALYRKEEDDISKLCDDLLSINNELSIENPDYLENSNVHRRKIRILIALWKLHDEWKQWKWSDKLWEALLCSNDLLGINIVYEYLVARMLPSIHPLLHKLKVLLTLEATQQESLLSVVHLYTLKNWEDLEKNIVILEQVFTLVLPLIMVSNSQTRRLAQLVLHKLACKSQEKRTELPLANTLKTSLEATLGKELRNHNWDPRFAYRPSLLFETRVDDLIAMTGAPFDECFSRYCDERAAKKYRKGAVISSAVLFRSKNHKSKCT</sequence>
<dbReference type="PANTHER" id="PTHR12029:SF11">
    <property type="entry name" value="METHYLTRANSFERASE TARBP1-RELATED"/>
    <property type="match status" value="1"/>
</dbReference>
<reference evidence="1 2" key="2">
    <citation type="journal article" date="2007" name="PLoS Biol.">
        <title>Principles of genome evolution in the Drosophila melanogaster species group.</title>
        <authorList>
            <person name="Ranz J.M."/>
            <person name="Maurin D."/>
            <person name="Chan Y.S."/>
            <person name="von Grotthuss M."/>
            <person name="Hillier L.W."/>
            <person name="Roote J."/>
            <person name="Ashburner M."/>
            <person name="Bergman C.M."/>
        </authorList>
    </citation>
    <scope>NUCLEOTIDE SEQUENCE [LARGE SCALE GENOMIC DNA]</scope>
    <source>
        <strain evidence="2">Tai18E2 / Tucson 14021-0261.01</strain>
    </source>
</reference>
<dbReference type="HOGENOM" id="CLU_485391_0_0_1"/>
<dbReference type="GO" id="GO:0016423">
    <property type="term" value="F:tRNA (guanine) methyltransferase activity"/>
    <property type="evidence" value="ECO:0007669"/>
    <property type="project" value="TreeGrafter"/>
</dbReference>
<reference evidence="1 2" key="1">
    <citation type="journal article" date="2007" name="Nature">
        <title>Evolution of genes and genomes on the Drosophila phylogeny.</title>
        <authorList>
            <consortium name="Drosophila 12 Genomes Consortium"/>
            <person name="Clark A.G."/>
            <person name="Eisen M.B."/>
            <person name="Smith D.R."/>
            <person name="Bergman C.M."/>
            <person name="Oliver B."/>
            <person name="Markow T.A."/>
            <person name="Kaufman T.C."/>
            <person name="Kellis M."/>
            <person name="Gelbart W."/>
            <person name="Iyer V.N."/>
            <person name="Pollard D.A."/>
            <person name="Sackton T.B."/>
            <person name="Larracuente A.M."/>
            <person name="Singh N.D."/>
            <person name="Abad J.P."/>
            <person name="Abt D.N."/>
            <person name="Adryan B."/>
            <person name="Aguade M."/>
            <person name="Akashi H."/>
            <person name="Anderson W.W."/>
            <person name="Aquadro C.F."/>
            <person name="Ardell D.H."/>
            <person name="Arguello R."/>
            <person name="Artieri C.G."/>
            <person name="Barbash D.A."/>
            <person name="Barker D."/>
            <person name="Barsanti P."/>
            <person name="Batterham P."/>
            <person name="Batzoglou S."/>
            <person name="Begun D."/>
            <person name="Bhutkar A."/>
            <person name="Blanco E."/>
            <person name="Bosak S.A."/>
            <person name="Bradley R.K."/>
            <person name="Brand A.D."/>
            <person name="Brent M.R."/>
            <person name="Brooks A.N."/>
            <person name="Brown R.H."/>
            <person name="Butlin R.K."/>
            <person name="Caggese C."/>
            <person name="Calvi B.R."/>
            <person name="Bernardo de Carvalho A."/>
            <person name="Caspi A."/>
            <person name="Castrezana S."/>
            <person name="Celniker S.E."/>
            <person name="Chang J.L."/>
            <person name="Chapple C."/>
            <person name="Chatterji S."/>
            <person name="Chinwalla A."/>
            <person name="Civetta A."/>
            <person name="Clifton S.W."/>
            <person name="Comeron J.M."/>
            <person name="Costello J.C."/>
            <person name="Coyne J.A."/>
            <person name="Daub J."/>
            <person name="David R.G."/>
            <person name="Delcher A.L."/>
            <person name="Delehaunty K."/>
            <person name="Do C.B."/>
            <person name="Ebling H."/>
            <person name="Edwards K."/>
            <person name="Eickbush T."/>
            <person name="Evans J.D."/>
            <person name="Filipski A."/>
            <person name="Findeiss S."/>
            <person name="Freyhult E."/>
            <person name="Fulton L."/>
            <person name="Fulton R."/>
            <person name="Garcia A.C."/>
            <person name="Gardiner A."/>
            <person name="Garfield D.A."/>
            <person name="Garvin B.E."/>
            <person name="Gibson G."/>
            <person name="Gilbert D."/>
            <person name="Gnerre S."/>
            <person name="Godfrey J."/>
            <person name="Good R."/>
            <person name="Gotea V."/>
            <person name="Gravely B."/>
            <person name="Greenberg A.J."/>
            <person name="Griffiths-Jones S."/>
            <person name="Gross S."/>
            <person name="Guigo R."/>
            <person name="Gustafson E.A."/>
            <person name="Haerty W."/>
            <person name="Hahn M.W."/>
            <person name="Halligan D.L."/>
            <person name="Halpern A.L."/>
            <person name="Halter G.M."/>
            <person name="Han M.V."/>
            <person name="Heger A."/>
            <person name="Hillier L."/>
            <person name="Hinrichs A.S."/>
            <person name="Holmes I."/>
            <person name="Hoskins R.A."/>
            <person name="Hubisz M.J."/>
            <person name="Hultmark D."/>
            <person name="Huntley M.A."/>
            <person name="Jaffe D.B."/>
            <person name="Jagadeeshan S."/>
            <person name="Jeck W.R."/>
            <person name="Johnson J."/>
            <person name="Jones C.D."/>
            <person name="Jordan W.C."/>
            <person name="Karpen G.H."/>
            <person name="Kataoka E."/>
            <person name="Keightley P.D."/>
            <person name="Kheradpour P."/>
            <person name="Kirkness E.F."/>
            <person name="Koerich L.B."/>
            <person name="Kristiansen K."/>
            <person name="Kudrna D."/>
            <person name="Kulathinal R.J."/>
            <person name="Kumar S."/>
            <person name="Kwok R."/>
            <person name="Lander E."/>
            <person name="Langley C.H."/>
            <person name="Lapoint R."/>
            <person name="Lazzaro B.P."/>
            <person name="Lee S.J."/>
            <person name="Levesque L."/>
            <person name="Li R."/>
            <person name="Lin C.F."/>
            <person name="Lin M.F."/>
            <person name="Lindblad-Toh K."/>
            <person name="Llopart A."/>
            <person name="Long M."/>
            <person name="Low L."/>
            <person name="Lozovsky E."/>
            <person name="Lu J."/>
            <person name="Luo M."/>
            <person name="Machado C.A."/>
            <person name="Makalowski W."/>
            <person name="Marzo M."/>
            <person name="Matsuda M."/>
            <person name="Matzkin L."/>
            <person name="McAllister B."/>
            <person name="McBride C.S."/>
            <person name="McKernan B."/>
            <person name="McKernan K."/>
            <person name="Mendez-Lago M."/>
            <person name="Minx P."/>
            <person name="Mollenhauer M.U."/>
            <person name="Montooth K."/>
            <person name="Mount S.M."/>
            <person name="Mu X."/>
            <person name="Myers E."/>
            <person name="Negre B."/>
            <person name="Newfeld S."/>
            <person name="Nielsen R."/>
            <person name="Noor M.A."/>
            <person name="O'Grady P."/>
            <person name="Pachter L."/>
            <person name="Papaceit M."/>
            <person name="Parisi M.J."/>
            <person name="Parisi M."/>
            <person name="Parts L."/>
            <person name="Pedersen J.S."/>
            <person name="Pesole G."/>
            <person name="Phillippy A.M."/>
            <person name="Ponting C.P."/>
            <person name="Pop M."/>
            <person name="Porcelli D."/>
            <person name="Powell J.R."/>
            <person name="Prohaska S."/>
            <person name="Pruitt K."/>
            <person name="Puig M."/>
            <person name="Quesneville H."/>
            <person name="Ram K.R."/>
            <person name="Rand D."/>
            <person name="Rasmussen M.D."/>
            <person name="Reed L.K."/>
            <person name="Reenan R."/>
            <person name="Reily A."/>
            <person name="Remington K.A."/>
            <person name="Rieger T.T."/>
            <person name="Ritchie M.G."/>
            <person name="Robin C."/>
            <person name="Rogers Y.H."/>
            <person name="Rohde C."/>
            <person name="Rozas J."/>
            <person name="Rubenfield M.J."/>
            <person name="Ruiz A."/>
            <person name="Russo S."/>
            <person name="Salzberg S.L."/>
            <person name="Sanchez-Gracia A."/>
            <person name="Saranga D.J."/>
            <person name="Sato H."/>
            <person name="Schaeffer S.W."/>
            <person name="Schatz M.C."/>
            <person name="Schlenke T."/>
            <person name="Schwartz R."/>
            <person name="Segarra C."/>
            <person name="Singh R.S."/>
            <person name="Sirot L."/>
            <person name="Sirota M."/>
            <person name="Sisneros N.B."/>
            <person name="Smith C.D."/>
            <person name="Smith T.F."/>
            <person name="Spieth J."/>
            <person name="Stage D.E."/>
            <person name="Stark A."/>
            <person name="Stephan W."/>
            <person name="Strausberg R.L."/>
            <person name="Strempel S."/>
            <person name="Sturgill D."/>
            <person name="Sutton G."/>
            <person name="Sutton G.G."/>
            <person name="Tao W."/>
            <person name="Teichmann S."/>
            <person name="Tobari Y.N."/>
            <person name="Tomimura Y."/>
            <person name="Tsolas J.M."/>
            <person name="Valente V.L."/>
            <person name="Venter E."/>
            <person name="Venter J.C."/>
            <person name="Vicario S."/>
            <person name="Vieira F.G."/>
            <person name="Vilella A.J."/>
            <person name="Villasante A."/>
            <person name="Walenz B."/>
            <person name="Wang J."/>
            <person name="Wasserman M."/>
            <person name="Watts T."/>
            <person name="Wilson D."/>
            <person name="Wilson R.K."/>
            <person name="Wing R.A."/>
            <person name="Wolfner M.F."/>
            <person name="Wong A."/>
            <person name="Wong G.K."/>
            <person name="Wu C.I."/>
            <person name="Wu G."/>
            <person name="Yamamoto D."/>
            <person name="Yang H.P."/>
            <person name="Yang S.P."/>
            <person name="Yorke J.A."/>
            <person name="Yoshida K."/>
            <person name="Zdobnov E."/>
            <person name="Zhang P."/>
            <person name="Zhang Y."/>
            <person name="Zimin A.V."/>
            <person name="Baldwin J."/>
            <person name="Abdouelleil A."/>
            <person name="Abdulkadir J."/>
            <person name="Abebe A."/>
            <person name="Abera B."/>
            <person name="Abreu J."/>
            <person name="Acer S.C."/>
            <person name="Aftuck L."/>
            <person name="Alexander A."/>
            <person name="An P."/>
            <person name="Anderson E."/>
            <person name="Anderson S."/>
            <person name="Arachi H."/>
            <person name="Azer M."/>
            <person name="Bachantsang P."/>
            <person name="Barry A."/>
            <person name="Bayul T."/>
            <person name="Berlin A."/>
            <person name="Bessette D."/>
            <person name="Bloom T."/>
            <person name="Blye J."/>
            <person name="Boguslavskiy L."/>
            <person name="Bonnet C."/>
            <person name="Boukhgalter B."/>
            <person name="Bourzgui I."/>
            <person name="Brown A."/>
            <person name="Cahill P."/>
            <person name="Channer S."/>
            <person name="Cheshatsang Y."/>
            <person name="Chuda L."/>
            <person name="Citroen M."/>
            <person name="Collymore A."/>
            <person name="Cooke P."/>
            <person name="Costello M."/>
            <person name="D'Aco K."/>
            <person name="Daza R."/>
            <person name="De Haan G."/>
            <person name="DeGray S."/>
            <person name="DeMaso C."/>
            <person name="Dhargay N."/>
            <person name="Dooley K."/>
            <person name="Dooley E."/>
            <person name="Doricent M."/>
            <person name="Dorje P."/>
            <person name="Dorjee K."/>
            <person name="Dupes A."/>
            <person name="Elong R."/>
            <person name="Falk J."/>
            <person name="Farina A."/>
            <person name="Faro S."/>
            <person name="Ferguson D."/>
            <person name="Fisher S."/>
            <person name="Foley C.D."/>
            <person name="Franke A."/>
            <person name="Friedrich D."/>
            <person name="Gadbois L."/>
            <person name="Gearin G."/>
            <person name="Gearin C.R."/>
            <person name="Giannoukos G."/>
            <person name="Goode T."/>
            <person name="Graham J."/>
            <person name="Grandbois E."/>
            <person name="Grewal S."/>
            <person name="Gyaltsen K."/>
            <person name="Hafez N."/>
            <person name="Hagos B."/>
            <person name="Hall J."/>
            <person name="Henson C."/>
            <person name="Hollinger A."/>
            <person name="Honan T."/>
            <person name="Huard M.D."/>
            <person name="Hughes L."/>
            <person name="Hurhula B."/>
            <person name="Husby M.E."/>
            <person name="Kamat A."/>
            <person name="Kanga B."/>
            <person name="Kashin S."/>
            <person name="Khazanovich D."/>
            <person name="Kisner P."/>
            <person name="Lance K."/>
            <person name="Lara M."/>
            <person name="Lee W."/>
            <person name="Lennon N."/>
            <person name="Letendre F."/>
            <person name="LeVine R."/>
            <person name="Lipovsky A."/>
            <person name="Liu X."/>
            <person name="Liu J."/>
            <person name="Liu S."/>
            <person name="Lokyitsang T."/>
            <person name="Lokyitsang Y."/>
            <person name="Lubonja R."/>
            <person name="Lui A."/>
            <person name="MacDonald P."/>
            <person name="Magnisalis V."/>
            <person name="Maru K."/>
            <person name="Matthews C."/>
            <person name="McCusker W."/>
            <person name="McDonough S."/>
            <person name="Mehta T."/>
            <person name="Meldrim J."/>
            <person name="Meneus L."/>
            <person name="Mihai O."/>
            <person name="Mihalev A."/>
            <person name="Mihova T."/>
            <person name="Mittelman R."/>
            <person name="Mlenga V."/>
            <person name="Montmayeur A."/>
            <person name="Mulrain L."/>
            <person name="Navidi A."/>
            <person name="Naylor J."/>
            <person name="Negash T."/>
            <person name="Nguyen T."/>
            <person name="Nguyen N."/>
            <person name="Nicol R."/>
            <person name="Norbu C."/>
            <person name="Norbu N."/>
            <person name="Novod N."/>
            <person name="O'Neill B."/>
            <person name="Osman S."/>
            <person name="Markiewicz E."/>
            <person name="Oyono O.L."/>
            <person name="Patti C."/>
            <person name="Phunkhang P."/>
            <person name="Pierre F."/>
            <person name="Priest M."/>
            <person name="Raghuraman S."/>
            <person name="Rege F."/>
            <person name="Reyes R."/>
            <person name="Rise C."/>
            <person name="Rogov P."/>
            <person name="Ross K."/>
            <person name="Ryan E."/>
            <person name="Settipalli S."/>
            <person name="Shea T."/>
            <person name="Sherpa N."/>
            <person name="Shi L."/>
            <person name="Shih D."/>
            <person name="Sparrow T."/>
            <person name="Spaulding J."/>
            <person name="Stalker J."/>
            <person name="Stange-Thomann N."/>
            <person name="Stavropoulos S."/>
            <person name="Stone C."/>
            <person name="Strader C."/>
            <person name="Tesfaye S."/>
            <person name="Thomson T."/>
            <person name="Thoulutsang Y."/>
            <person name="Thoulutsang D."/>
            <person name="Topham K."/>
            <person name="Topping I."/>
            <person name="Tsamla T."/>
            <person name="Vassiliev H."/>
            <person name="Vo A."/>
            <person name="Wangchuk T."/>
            <person name="Wangdi T."/>
            <person name="Weiand M."/>
            <person name="Wilkinson J."/>
            <person name="Wilson A."/>
            <person name="Yadav S."/>
            <person name="Young G."/>
            <person name="Yu Q."/>
            <person name="Zembek L."/>
            <person name="Zhong D."/>
            <person name="Zimmer A."/>
            <person name="Zwirko Z."/>
            <person name="Jaffe D.B."/>
            <person name="Alvarez P."/>
            <person name="Brockman W."/>
            <person name="Butler J."/>
            <person name="Chin C."/>
            <person name="Gnerre S."/>
            <person name="Grabherr M."/>
            <person name="Kleber M."/>
            <person name="Mauceli E."/>
            <person name="MacCallum I."/>
        </authorList>
    </citation>
    <scope>NUCLEOTIDE SEQUENCE [LARGE SCALE GENOMIC DNA]</scope>
    <source>
        <strain evidence="2">Tai18E2 / Tucson 14021-0261.01</strain>
    </source>
</reference>
<gene>
    <name evidence="1" type="primary">Dyak\GE10262</name>
    <name evidence="1" type="synonym">dyak_GLEANR_10202</name>
    <name evidence="1" type="synonym">GE10262</name>
    <name evidence="1" type="ORF">Dyak_GE10262</name>
</gene>
<dbReference type="GO" id="GO:0030488">
    <property type="term" value="P:tRNA methylation"/>
    <property type="evidence" value="ECO:0007669"/>
    <property type="project" value="TreeGrafter"/>
</dbReference>
<keyword evidence="2" id="KW-1185">Reference proteome</keyword>
<dbReference type="KEGG" id="dya:Dyak_GE10262"/>
<dbReference type="InterPro" id="IPR045330">
    <property type="entry name" value="TRM3/TARBP1"/>
</dbReference>